<dbReference type="AlphaFoldDB" id="A0A432GSG1"/>
<dbReference type="EMBL" id="QNZJ01000158">
    <property type="protein sequence ID" value="RTZ86424.1"/>
    <property type="molecule type" value="Genomic_DNA"/>
</dbReference>
<sequence length="66" mass="7950">MKIHGFLVLENGLRSFQTKQWKLADNFIKQAYWRLNLQPQKDQPVFKCRRCCPYHFQQFCVECGAL</sequence>
<feature type="non-terminal residue" evidence="1">
    <location>
        <position position="66"/>
    </location>
</feature>
<protein>
    <submittedName>
        <fullName evidence="1">Uncharacterized protein</fullName>
    </submittedName>
</protein>
<evidence type="ECO:0000313" key="1">
    <source>
        <dbReference type="EMBL" id="RTZ86424.1"/>
    </source>
</evidence>
<name>A0A432GSG1_9DELT</name>
<dbReference type="Proteomes" id="UP000287719">
    <property type="component" value="Unassembled WGS sequence"/>
</dbReference>
<accession>A0A432GSG1</accession>
<gene>
    <name evidence="1" type="ORF">DSY95_03615</name>
</gene>
<evidence type="ECO:0000313" key="2">
    <source>
        <dbReference type="Proteomes" id="UP000287719"/>
    </source>
</evidence>
<comment type="caution">
    <text evidence="1">The sequence shown here is derived from an EMBL/GenBank/DDBJ whole genome shotgun (WGS) entry which is preliminary data.</text>
</comment>
<organism evidence="1 2">
    <name type="scientific">SAR324 cluster bacterium</name>
    <dbReference type="NCBI Taxonomy" id="2024889"/>
    <lineage>
        <taxon>Bacteria</taxon>
        <taxon>Deltaproteobacteria</taxon>
        <taxon>SAR324 cluster</taxon>
    </lineage>
</organism>
<reference evidence="1 2" key="1">
    <citation type="submission" date="2018-06" db="EMBL/GenBank/DDBJ databases">
        <title>Combined omics and stable isotope probing to characterize newly discovered Mariana Back-Arc vent microbial communities.</title>
        <authorList>
            <person name="Trembath-Reichert E."/>
            <person name="Huber J.A."/>
        </authorList>
    </citation>
    <scope>NUCLEOTIDE SEQUENCE [LARGE SCALE GENOMIC DNA]</scope>
    <source>
        <strain evidence="1">MAG 54</strain>
    </source>
</reference>
<proteinExistence type="predicted"/>